<feature type="transmembrane region" description="Helical" evidence="9">
    <location>
        <begin position="138"/>
        <end position="158"/>
    </location>
</feature>
<dbReference type="EMBL" id="PIDP01000618">
    <property type="protein sequence ID" value="PLM93601.1"/>
    <property type="molecule type" value="Genomic_DNA"/>
</dbReference>
<keyword evidence="5" id="KW-0598">Phosphotransferase system</keyword>
<keyword evidence="3" id="KW-1003">Cell membrane</keyword>
<evidence type="ECO:0000256" key="1">
    <source>
        <dbReference type="ARBA" id="ARBA00004651"/>
    </source>
</evidence>
<organism evidence="11 12">
    <name type="scientific">Klebsiella variicola</name>
    <dbReference type="NCBI Taxonomy" id="244366"/>
    <lineage>
        <taxon>Bacteria</taxon>
        <taxon>Pseudomonadati</taxon>
        <taxon>Pseudomonadota</taxon>
        <taxon>Gammaproteobacteria</taxon>
        <taxon>Enterobacterales</taxon>
        <taxon>Enterobacteriaceae</taxon>
        <taxon>Klebsiella/Raoultella group</taxon>
        <taxon>Klebsiella</taxon>
        <taxon>Klebsiella pneumoniae complex</taxon>
    </lineage>
</organism>
<evidence type="ECO:0000256" key="3">
    <source>
        <dbReference type="ARBA" id="ARBA00022475"/>
    </source>
</evidence>
<name>A0A2N4YZP6_KLEVA</name>
<keyword evidence="4" id="KW-0762">Sugar transport</keyword>
<feature type="transmembrane region" description="Helical" evidence="9">
    <location>
        <begin position="21"/>
        <end position="42"/>
    </location>
</feature>
<gene>
    <name evidence="11" type="ORF">CWN47_17390</name>
</gene>
<evidence type="ECO:0000313" key="11">
    <source>
        <dbReference type="EMBL" id="PLM93601.1"/>
    </source>
</evidence>
<dbReference type="PANTHER" id="PTHR30009">
    <property type="entry name" value="CYTOCHROME C-TYPE SYNTHESIS PROTEIN AND PTS TRANSMEMBRANE COMPONENT"/>
    <property type="match status" value="1"/>
</dbReference>
<feature type="transmembrane region" description="Helical" evidence="9">
    <location>
        <begin position="62"/>
        <end position="89"/>
    </location>
</feature>
<protein>
    <submittedName>
        <fullName evidence="11">PTS mannitol transporter subunit IIABC</fullName>
    </submittedName>
</protein>
<dbReference type="GO" id="GO:0008982">
    <property type="term" value="F:protein-N(PI)-phosphohistidine-sugar phosphotransferase activity"/>
    <property type="evidence" value="ECO:0007669"/>
    <property type="project" value="InterPro"/>
</dbReference>
<dbReference type="GO" id="GO:0009401">
    <property type="term" value="P:phosphoenolpyruvate-dependent sugar phosphotransferase system"/>
    <property type="evidence" value="ECO:0007669"/>
    <property type="project" value="UniProtKB-KW"/>
</dbReference>
<evidence type="ECO:0000256" key="5">
    <source>
        <dbReference type="ARBA" id="ARBA00022683"/>
    </source>
</evidence>
<reference evidence="11 12" key="1">
    <citation type="submission" date="2017-11" db="EMBL/GenBank/DDBJ databases">
        <authorList>
            <person name="Han C.G."/>
        </authorList>
    </citation>
    <scope>NUCLEOTIDE SEQUENCE [LARGE SCALE GENOMIC DNA]</scope>
    <source>
        <strain evidence="11 12">A8</strain>
    </source>
</reference>
<dbReference type="GO" id="GO:0090564">
    <property type="term" value="F:protein-phosphocysteine-glucose phosphotransferase system transporter activity"/>
    <property type="evidence" value="ECO:0007669"/>
    <property type="project" value="TreeGrafter"/>
</dbReference>
<feature type="domain" description="PTS EIIC type-1" evidence="10">
    <location>
        <begin position="9"/>
        <end position="159"/>
    </location>
</feature>
<dbReference type="PANTHER" id="PTHR30009:SF20">
    <property type="entry name" value="PTS SYSTEM GLUCOSE-SPECIFIC EIICB COMPONENT-RELATED"/>
    <property type="match status" value="1"/>
</dbReference>
<dbReference type="InterPro" id="IPR003352">
    <property type="entry name" value="PTS_EIIC"/>
</dbReference>
<keyword evidence="2" id="KW-0813">Transport</keyword>
<evidence type="ECO:0000256" key="9">
    <source>
        <dbReference type="SAM" id="Phobius"/>
    </source>
</evidence>
<feature type="transmembrane region" description="Helical" evidence="9">
    <location>
        <begin position="96"/>
        <end position="118"/>
    </location>
</feature>
<keyword evidence="7 9" id="KW-1133">Transmembrane helix</keyword>
<evidence type="ECO:0000313" key="12">
    <source>
        <dbReference type="Proteomes" id="UP000234412"/>
    </source>
</evidence>
<evidence type="ECO:0000256" key="7">
    <source>
        <dbReference type="ARBA" id="ARBA00022989"/>
    </source>
</evidence>
<evidence type="ECO:0000259" key="10">
    <source>
        <dbReference type="PROSITE" id="PS51103"/>
    </source>
</evidence>
<accession>A0A2N4YZP6</accession>
<evidence type="ECO:0000256" key="8">
    <source>
        <dbReference type="ARBA" id="ARBA00023136"/>
    </source>
</evidence>
<dbReference type="InterPro" id="IPR013013">
    <property type="entry name" value="PTS_EIIC_1"/>
</dbReference>
<feature type="non-terminal residue" evidence="11">
    <location>
        <position position="159"/>
    </location>
</feature>
<dbReference type="GO" id="GO:0005886">
    <property type="term" value="C:plasma membrane"/>
    <property type="evidence" value="ECO:0007669"/>
    <property type="project" value="UniProtKB-SubCell"/>
</dbReference>
<keyword evidence="8 9" id="KW-0472">Membrane</keyword>
<sequence length="159" mass="17063">MTAKTAPKITLWEFFQQLGKTFMLPVALLSFCGIMLGIGSSLSSHDVLTLLPWLDMPLLQAIFIWMSKVGSFAFSFLPVMFCIAIPLGLARENKGVAAFAGFVGYAVMNLAVNFWLTAKGILPTTDAAILKANNIQNIIGIPSIDTGILGAVIAGIIVW</sequence>
<keyword evidence="6 9" id="KW-0812">Transmembrane</keyword>
<comment type="subcellular location">
    <subcellularLocation>
        <location evidence="1">Cell membrane</location>
        <topology evidence="1">Multi-pass membrane protein</topology>
    </subcellularLocation>
</comment>
<comment type="caution">
    <text evidence="11">The sequence shown here is derived from an EMBL/GenBank/DDBJ whole genome shotgun (WGS) entry which is preliminary data.</text>
</comment>
<proteinExistence type="predicted"/>
<reference evidence="11 12" key="2">
    <citation type="submission" date="2018-01" db="EMBL/GenBank/DDBJ databases">
        <title>Genomic study of Klebsiella pneumoniae.</title>
        <authorList>
            <person name="Yang Y."/>
            <person name="Bicalho R."/>
        </authorList>
    </citation>
    <scope>NUCLEOTIDE SEQUENCE [LARGE SCALE GENOMIC DNA]</scope>
    <source>
        <strain evidence="11 12">A8</strain>
    </source>
</reference>
<dbReference type="Pfam" id="PF02378">
    <property type="entry name" value="PTS_EIIC"/>
    <property type="match status" value="1"/>
</dbReference>
<dbReference type="AlphaFoldDB" id="A0A2N4YZP6"/>
<evidence type="ECO:0000256" key="6">
    <source>
        <dbReference type="ARBA" id="ARBA00022692"/>
    </source>
</evidence>
<dbReference type="InterPro" id="IPR050429">
    <property type="entry name" value="PTS_Glucose_EIICBA"/>
</dbReference>
<dbReference type="Proteomes" id="UP000234412">
    <property type="component" value="Unassembled WGS sequence"/>
</dbReference>
<evidence type="ECO:0000256" key="2">
    <source>
        <dbReference type="ARBA" id="ARBA00022448"/>
    </source>
</evidence>
<evidence type="ECO:0000256" key="4">
    <source>
        <dbReference type="ARBA" id="ARBA00022597"/>
    </source>
</evidence>
<dbReference type="PROSITE" id="PS51103">
    <property type="entry name" value="PTS_EIIC_TYPE_1"/>
    <property type="match status" value="1"/>
</dbReference>
<dbReference type="GO" id="GO:1904659">
    <property type="term" value="P:D-glucose transmembrane transport"/>
    <property type="evidence" value="ECO:0007669"/>
    <property type="project" value="TreeGrafter"/>
</dbReference>